<keyword evidence="7 8" id="KW-0472">Membrane</keyword>
<dbReference type="RefSeq" id="WP_419152783.1">
    <property type="nucleotide sequence ID" value="NZ_JAUSTR010000026.1"/>
</dbReference>
<keyword evidence="11" id="KW-1185">Reference proteome</keyword>
<keyword evidence="4" id="KW-1003">Cell membrane</keyword>
<feature type="transmembrane region" description="Helical" evidence="8">
    <location>
        <begin position="179"/>
        <end position="200"/>
    </location>
</feature>
<dbReference type="InterPro" id="IPR047817">
    <property type="entry name" value="ABC2_TM_bact-type"/>
</dbReference>
<protein>
    <submittedName>
        <fullName evidence="10">ABC-2 type transport system permease protein</fullName>
    </submittedName>
</protein>
<feature type="domain" description="ABC transmembrane type-2" evidence="9">
    <location>
        <begin position="141"/>
        <end position="369"/>
    </location>
</feature>
<dbReference type="PROSITE" id="PS51012">
    <property type="entry name" value="ABC_TM2"/>
    <property type="match status" value="1"/>
</dbReference>
<evidence type="ECO:0000256" key="5">
    <source>
        <dbReference type="ARBA" id="ARBA00022692"/>
    </source>
</evidence>
<sequence length="372" mass="42298">MIGVLTAKLRLFIRKPWLFFMMSALSVVFAFLISGANEREIVVPVYSELPESEIEEMIHSLEQYNLFSFKRMEKEEVEKLVSEGKAEAGVELKKDDFRIIVASKTANSNLIQQTVQKVYAKALQSKSIIDQVKEKQGESSAKQVEKSLAEAKNDPVFTIETKHFRADETVIINSKMQSIFGSVLFFVIYTIAYNVFNILMEKRNGIWDRMILSPVKKWEMYAGNLIYSFATGYIQVALIFAVFHFVFDVDFSDKFWFVLVLLIPYVLAIVAISIFIVGIVNNEQQFHAVLPLVSVSMAMLGGAYWPLEIVSSDALLLLSKFVPVTYGMDLLKGAVVYGYSFSDLLYPMSILFLMAVVFMGLGINIMERKLFR</sequence>
<keyword evidence="6 8" id="KW-1133">Transmembrane helix</keyword>
<evidence type="ECO:0000256" key="6">
    <source>
        <dbReference type="ARBA" id="ARBA00022989"/>
    </source>
</evidence>
<comment type="similarity">
    <text evidence="2">Belongs to the ABC-2 integral membrane protein family.</text>
</comment>
<evidence type="ECO:0000256" key="1">
    <source>
        <dbReference type="ARBA" id="ARBA00004651"/>
    </source>
</evidence>
<evidence type="ECO:0000256" key="7">
    <source>
        <dbReference type="ARBA" id="ARBA00023136"/>
    </source>
</evidence>
<evidence type="ECO:0000256" key="3">
    <source>
        <dbReference type="ARBA" id="ARBA00022448"/>
    </source>
</evidence>
<name>A0ABT9VS76_9BACI</name>
<dbReference type="EMBL" id="JAUSTR010000026">
    <property type="protein sequence ID" value="MDQ0163842.1"/>
    <property type="molecule type" value="Genomic_DNA"/>
</dbReference>
<accession>A0ABT9VS76</accession>
<gene>
    <name evidence="10" type="ORF">J2S06_002970</name>
</gene>
<evidence type="ECO:0000259" key="9">
    <source>
        <dbReference type="PROSITE" id="PS51012"/>
    </source>
</evidence>
<evidence type="ECO:0000256" key="4">
    <source>
        <dbReference type="ARBA" id="ARBA00022475"/>
    </source>
</evidence>
<feature type="transmembrane region" description="Helical" evidence="8">
    <location>
        <begin position="344"/>
        <end position="366"/>
    </location>
</feature>
<evidence type="ECO:0000313" key="10">
    <source>
        <dbReference type="EMBL" id="MDQ0163842.1"/>
    </source>
</evidence>
<dbReference type="Pfam" id="PF12698">
    <property type="entry name" value="ABC2_membrane_3"/>
    <property type="match status" value="1"/>
</dbReference>
<dbReference type="PANTHER" id="PTHR30294">
    <property type="entry name" value="MEMBRANE COMPONENT OF ABC TRANSPORTER YHHJ-RELATED"/>
    <property type="match status" value="1"/>
</dbReference>
<comment type="subcellular location">
    <subcellularLocation>
        <location evidence="1">Cell membrane</location>
        <topology evidence="1">Multi-pass membrane protein</topology>
    </subcellularLocation>
</comment>
<reference evidence="10 11" key="1">
    <citation type="submission" date="2023-07" db="EMBL/GenBank/DDBJ databases">
        <title>Genomic Encyclopedia of Type Strains, Phase IV (KMG-IV): sequencing the most valuable type-strain genomes for metagenomic binning, comparative biology and taxonomic classification.</title>
        <authorList>
            <person name="Goeker M."/>
        </authorList>
    </citation>
    <scope>NUCLEOTIDE SEQUENCE [LARGE SCALE GENOMIC DNA]</scope>
    <source>
        <strain evidence="10 11">DSM 19092</strain>
    </source>
</reference>
<feature type="transmembrane region" description="Helical" evidence="8">
    <location>
        <begin position="255"/>
        <end position="277"/>
    </location>
</feature>
<proteinExistence type="inferred from homology"/>
<dbReference type="InterPro" id="IPR013525">
    <property type="entry name" value="ABC2_TM"/>
</dbReference>
<keyword evidence="3" id="KW-0813">Transport</keyword>
<organism evidence="10 11">
    <name type="scientific">Aeribacillus alveayuensis</name>
    <dbReference type="NCBI Taxonomy" id="279215"/>
    <lineage>
        <taxon>Bacteria</taxon>
        <taxon>Bacillati</taxon>
        <taxon>Bacillota</taxon>
        <taxon>Bacilli</taxon>
        <taxon>Bacillales</taxon>
        <taxon>Bacillaceae</taxon>
        <taxon>Aeribacillus</taxon>
    </lineage>
</organism>
<dbReference type="InterPro" id="IPR051449">
    <property type="entry name" value="ABC-2_transporter_component"/>
</dbReference>
<dbReference type="PANTHER" id="PTHR30294:SF38">
    <property type="entry name" value="TRANSPORT PERMEASE PROTEIN"/>
    <property type="match status" value="1"/>
</dbReference>
<feature type="transmembrane region" description="Helical" evidence="8">
    <location>
        <begin position="17"/>
        <end position="36"/>
    </location>
</feature>
<evidence type="ECO:0000313" key="11">
    <source>
        <dbReference type="Proteomes" id="UP001225646"/>
    </source>
</evidence>
<evidence type="ECO:0000256" key="8">
    <source>
        <dbReference type="SAM" id="Phobius"/>
    </source>
</evidence>
<feature type="transmembrane region" description="Helical" evidence="8">
    <location>
        <begin position="289"/>
        <end position="307"/>
    </location>
</feature>
<evidence type="ECO:0000256" key="2">
    <source>
        <dbReference type="ARBA" id="ARBA00007783"/>
    </source>
</evidence>
<keyword evidence="5 8" id="KW-0812">Transmembrane</keyword>
<feature type="transmembrane region" description="Helical" evidence="8">
    <location>
        <begin position="221"/>
        <end position="243"/>
    </location>
</feature>
<comment type="caution">
    <text evidence="10">The sequence shown here is derived from an EMBL/GenBank/DDBJ whole genome shotgun (WGS) entry which is preliminary data.</text>
</comment>
<dbReference type="Proteomes" id="UP001225646">
    <property type="component" value="Unassembled WGS sequence"/>
</dbReference>